<dbReference type="EMBL" id="KB105091">
    <property type="protein sequence ID" value="ELK32796.1"/>
    <property type="molecule type" value="Genomic_DNA"/>
</dbReference>
<protein>
    <submittedName>
        <fullName evidence="1">Uncharacterized protein</fullName>
    </submittedName>
</protein>
<dbReference type="AlphaFoldDB" id="L5M331"/>
<evidence type="ECO:0000313" key="2">
    <source>
        <dbReference type="Proteomes" id="UP000010556"/>
    </source>
</evidence>
<proteinExistence type="predicted"/>
<dbReference type="Proteomes" id="UP000010556">
    <property type="component" value="Unassembled WGS sequence"/>
</dbReference>
<sequence>MPDPLQVERHELLSMGVGQRVVGAQLLHEAAIPGELVVSSHDVVERPVGTATLGETDDQVASMVGLVEESSELDHDAA</sequence>
<reference evidence="2" key="1">
    <citation type="journal article" date="2013" name="Science">
        <title>Comparative analysis of bat genomes provides insight into the evolution of flight and immunity.</title>
        <authorList>
            <person name="Zhang G."/>
            <person name="Cowled C."/>
            <person name="Shi Z."/>
            <person name="Huang Z."/>
            <person name="Bishop-Lilly K.A."/>
            <person name="Fang X."/>
            <person name="Wynne J.W."/>
            <person name="Xiong Z."/>
            <person name="Baker M.L."/>
            <person name="Zhao W."/>
            <person name="Tachedjian M."/>
            <person name="Zhu Y."/>
            <person name="Zhou P."/>
            <person name="Jiang X."/>
            <person name="Ng J."/>
            <person name="Yang L."/>
            <person name="Wu L."/>
            <person name="Xiao J."/>
            <person name="Feng Y."/>
            <person name="Chen Y."/>
            <person name="Sun X."/>
            <person name="Zhang Y."/>
            <person name="Marsh G.A."/>
            <person name="Crameri G."/>
            <person name="Broder C.C."/>
            <person name="Frey K.G."/>
            <person name="Wang L.F."/>
            <person name="Wang J."/>
        </authorList>
    </citation>
    <scope>NUCLEOTIDE SEQUENCE [LARGE SCALE GENOMIC DNA]</scope>
</reference>
<name>L5M331_MYODS</name>
<organism evidence="1 2">
    <name type="scientific">Myotis davidii</name>
    <name type="common">David's myotis</name>
    <dbReference type="NCBI Taxonomy" id="225400"/>
    <lineage>
        <taxon>Eukaryota</taxon>
        <taxon>Metazoa</taxon>
        <taxon>Chordata</taxon>
        <taxon>Craniata</taxon>
        <taxon>Vertebrata</taxon>
        <taxon>Euteleostomi</taxon>
        <taxon>Mammalia</taxon>
        <taxon>Eutheria</taxon>
        <taxon>Laurasiatheria</taxon>
        <taxon>Chiroptera</taxon>
        <taxon>Yangochiroptera</taxon>
        <taxon>Vespertilionidae</taxon>
        <taxon>Myotis</taxon>
    </lineage>
</organism>
<keyword evidence="2" id="KW-1185">Reference proteome</keyword>
<gene>
    <name evidence="1" type="ORF">MDA_GLEAN10001115</name>
</gene>
<evidence type="ECO:0000313" key="1">
    <source>
        <dbReference type="EMBL" id="ELK32796.1"/>
    </source>
</evidence>
<accession>L5M331</accession>